<evidence type="ECO:0000259" key="9">
    <source>
        <dbReference type="Pfam" id="PF22692"/>
    </source>
</evidence>
<keyword evidence="10" id="KW-0966">Cell projection</keyword>
<accession>A0ABV2KYR1</accession>
<dbReference type="Pfam" id="PF07559">
    <property type="entry name" value="FlgE_D2"/>
    <property type="match status" value="1"/>
</dbReference>
<organism evidence="10 11">
    <name type="scientific">Methylobacterium goesingense</name>
    <dbReference type="NCBI Taxonomy" id="243690"/>
    <lineage>
        <taxon>Bacteria</taxon>
        <taxon>Pseudomonadati</taxon>
        <taxon>Pseudomonadota</taxon>
        <taxon>Alphaproteobacteria</taxon>
        <taxon>Hyphomicrobiales</taxon>
        <taxon>Methylobacteriaceae</taxon>
        <taxon>Methylobacterium</taxon>
    </lineage>
</organism>
<keyword evidence="10" id="KW-0969">Cilium</keyword>
<dbReference type="RefSeq" id="WP_238279912.1">
    <property type="nucleotide sequence ID" value="NZ_BPQL01000069.1"/>
</dbReference>
<evidence type="ECO:0000259" key="8">
    <source>
        <dbReference type="Pfam" id="PF07559"/>
    </source>
</evidence>
<dbReference type="InterPro" id="IPR037058">
    <property type="entry name" value="Falgellar_hook_FlgE_sf"/>
</dbReference>
<feature type="domain" description="Flagellar hook protein FlgE D2" evidence="8">
    <location>
        <begin position="178"/>
        <end position="288"/>
    </location>
</feature>
<dbReference type="NCBIfam" id="TIGR03506">
    <property type="entry name" value="FlgEFG_subfam"/>
    <property type="match status" value="1"/>
</dbReference>
<comment type="caution">
    <text evidence="10">The sequence shown here is derived from an EMBL/GenBank/DDBJ whole genome shotgun (WGS) entry which is preliminary data.</text>
</comment>
<protein>
    <recommendedName>
        <fullName evidence="3 5">Flagellar hook protein FlgE</fullName>
    </recommendedName>
</protein>
<dbReference type="SUPFAM" id="SSF117143">
    <property type="entry name" value="Flagellar hook protein flgE"/>
    <property type="match status" value="1"/>
</dbReference>
<dbReference type="Pfam" id="PF22692">
    <property type="entry name" value="LlgE_F_G_D1"/>
    <property type="match status" value="1"/>
</dbReference>
<keyword evidence="11" id="KW-1185">Reference proteome</keyword>
<evidence type="ECO:0000259" key="7">
    <source>
        <dbReference type="Pfam" id="PF06429"/>
    </source>
</evidence>
<comment type="similarity">
    <text evidence="2 5">Belongs to the flagella basal body rod proteins family.</text>
</comment>
<sequence>MSLISVLRTGVSGMNAQSNRISTVAENVQNSSTTGYKRTSAEFSSLLIENNTGTSYNSGAVETTIRRAINEGGSISSTTSKTDLAIQGKGFFVVQDENKAPLLTRAGNFVVDGPTGNLVNSGGFTLMGFNILDGEANPTLNGIQGMVPVNTSGLSMRATPSTAGSISGNLSADTADLAGALSPTNYSKKSSIVTFDKLGKSVTLDVYLAKVPASATAPVVAANTWSASIFAPDGTQLTSPAVTLAFGADGKLSGAAATAAKTSFTIPGGETFALDLSGATQFAGSYDLKGTANGKAPSAVTGTEFSGDGTVYATYADGTRLAAFKVPLADVKSPDNLEPRAGNVFRTNNESGDIQIGFASTGSLGSLKAGALEASNVDVSSELTTMIEAQTVYTANSKVFMTGNELLDTLMNLKR</sequence>
<dbReference type="InterPro" id="IPR037925">
    <property type="entry name" value="FlgE/F/G-like"/>
</dbReference>
<evidence type="ECO:0000256" key="5">
    <source>
        <dbReference type="RuleBase" id="RU362116"/>
    </source>
</evidence>
<dbReference type="InterPro" id="IPR053967">
    <property type="entry name" value="LlgE_F_G-like_D1"/>
</dbReference>
<feature type="domain" description="Flagellar hook protein FlgE/F/G-like D1" evidence="9">
    <location>
        <begin position="85"/>
        <end position="128"/>
    </location>
</feature>
<dbReference type="InterPro" id="IPR020013">
    <property type="entry name" value="Flagellar_FlgE/F/G"/>
</dbReference>
<dbReference type="Gene3D" id="2.60.98.20">
    <property type="entry name" value="Flagellar hook protein FlgE"/>
    <property type="match status" value="1"/>
</dbReference>
<dbReference type="InterPro" id="IPR010930">
    <property type="entry name" value="Flg_bb/hook_C_dom"/>
</dbReference>
<dbReference type="EMBL" id="JBEPMM010000001">
    <property type="protein sequence ID" value="MET3690703.1"/>
    <property type="molecule type" value="Genomic_DNA"/>
</dbReference>
<dbReference type="InterPro" id="IPR011491">
    <property type="entry name" value="FlgE_D2"/>
</dbReference>
<dbReference type="PANTHER" id="PTHR30435">
    <property type="entry name" value="FLAGELLAR PROTEIN"/>
    <property type="match status" value="1"/>
</dbReference>
<evidence type="ECO:0000256" key="3">
    <source>
        <dbReference type="ARBA" id="ARBA00019015"/>
    </source>
</evidence>
<comment type="function">
    <text evidence="5">A flexible structure which links the flagellar filament to the drive apparatus in the basal body.</text>
</comment>
<name>A0ABV2KYR1_9HYPH</name>
<dbReference type="InterPro" id="IPR001444">
    <property type="entry name" value="Flag_bb_rod_N"/>
</dbReference>
<dbReference type="Pfam" id="PF00460">
    <property type="entry name" value="Flg_bb_rod"/>
    <property type="match status" value="1"/>
</dbReference>
<evidence type="ECO:0000256" key="2">
    <source>
        <dbReference type="ARBA" id="ARBA00009677"/>
    </source>
</evidence>
<comment type="subcellular location">
    <subcellularLocation>
        <location evidence="1 5">Bacterial flagellum basal body</location>
    </subcellularLocation>
</comment>
<evidence type="ECO:0000259" key="6">
    <source>
        <dbReference type="Pfam" id="PF00460"/>
    </source>
</evidence>
<reference evidence="10 11" key="1">
    <citation type="submission" date="2024-06" db="EMBL/GenBank/DDBJ databases">
        <title>Genomic Encyclopedia of Type Strains, Phase IV (KMG-IV): sequencing the most valuable type-strain genomes for metagenomic binning, comparative biology and taxonomic classification.</title>
        <authorList>
            <person name="Goeker M."/>
        </authorList>
    </citation>
    <scope>NUCLEOTIDE SEQUENCE [LARGE SCALE GENOMIC DNA]</scope>
    <source>
        <strain evidence="10 11">DSM 21331</strain>
    </source>
</reference>
<feature type="domain" description="Flagellar basal body rod protein N-terminal" evidence="6">
    <location>
        <begin position="7"/>
        <end position="37"/>
    </location>
</feature>
<keyword evidence="10" id="KW-0282">Flagellum</keyword>
<dbReference type="PANTHER" id="PTHR30435:SF1">
    <property type="entry name" value="FLAGELLAR HOOK PROTEIN FLGE"/>
    <property type="match status" value="1"/>
</dbReference>
<evidence type="ECO:0000256" key="4">
    <source>
        <dbReference type="ARBA" id="ARBA00023143"/>
    </source>
</evidence>
<dbReference type="Pfam" id="PF06429">
    <property type="entry name" value="Flg_bbr_C"/>
    <property type="match status" value="1"/>
</dbReference>
<feature type="domain" description="Flagellar basal-body/hook protein C-terminal" evidence="7">
    <location>
        <begin position="369"/>
        <end position="413"/>
    </location>
</feature>
<evidence type="ECO:0000256" key="1">
    <source>
        <dbReference type="ARBA" id="ARBA00004117"/>
    </source>
</evidence>
<gene>
    <name evidence="10" type="ORF">ABID43_000222</name>
</gene>
<keyword evidence="4 5" id="KW-0975">Bacterial flagellum</keyword>
<dbReference type="Proteomes" id="UP001549145">
    <property type="component" value="Unassembled WGS sequence"/>
</dbReference>
<evidence type="ECO:0000313" key="11">
    <source>
        <dbReference type="Proteomes" id="UP001549145"/>
    </source>
</evidence>
<evidence type="ECO:0000313" key="10">
    <source>
        <dbReference type="EMBL" id="MET3690703.1"/>
    </source>
</evidence>
<proteinExistence type="inferred from homology"/>